<sequence>MNETTNSHWRENMMVITVLAASFLFLFNQFLLITAFPTIMDEFSINATQVQWLTTSFLLMATMLIPTMGYLMSRFSARALTMTALACFVIGTVLSAIAPSFVLLVSARVVQAIGAGMMLPLVQTILLHVYPAEKRGYAMGLMALVINVAPAIGPPISGYIVDWLGWRSLFWLVLPLALAIFVLAAVFMQNVTEQKSVKFDLLSLFLTVVGFSGVIFGLSNISIAGFSSAIVLVPLSAGFFAIAMFIWRQLCLDSPMLELRLFKHSWFVHGVILSFVISILLLSTETLLPLFIQDVQGRSAFSSGMILLPGTVLLALTSFASGKLFDSFGGRALGLSGYGILVLVFTIFMFMGDQTGIPLLVVCFCAFMVGIGFTMTPATAIAMNALKQAELAHGTAIANTIRQFGAALGLTVLTTLVSVNANRNDIDYVEGTLAGLKLAFGVMAILALVAWVLVYTAKEKNTQQREELGDKQ</sequence>
<dbReference type="PANTHER" id="PTHR42718">
    <property type="entry name" value="MAJOR FACILITATOR SUPERFAMILY MULTIDRUG TRANSPORTER MFSC"/>
    <property type="match status" value="1"/>
</dbReference>
<proteinExistence type="predicted"/>
<comment type="subcellular location">
    <subcellularLocation>
        <location evidence="1">Cell membrane</location>
        <topology evidence="1">Multi-pass membrane protein</topology>
    </subcellularLocation>
</comment>
<evidence type="ECO:0000259" key="8">
    <source>
        <dbReference type="PROSITE" id="PS50850"/>
    </source>
</evidence>
<keyword evidence="2" id="KW-0813">Transport</keyword>
<dbReference type="Pfam" id="PF07690">
    <property type="entry name" value="MFS_1"/>
    <property type="match status" value="1"/>
</dbReference>
<dbReference type="GeneID" id="86924473"/>
<feature type="transmembrane region" description="Helical" evidence="7">
    <location>
        <begin position="357"/>
        <end position="383"/>
    </location>
</feature>
<feature type="transmembrane region" description="Helical" evidence="7">
    <location>
        <begin position="12"/>
        <end position="32"/>
    </location>
</feature>
<keyword evidence="5 7" id="KW-1133">Transmembrane helix</keyword>
<feature type="transmembrane region" description="Helical" evidence="7">
    <location>
        <begin position="300"/>
        <end position="320"/>
    </location>
</feature>
<feature type="transmembrane region" description="Helical" evidence="7">
    <location>
        <begin position="137"/>
        <end position="156"/>
    </location>
</feature>
<feature type="transmembrane region" description="Helical" evidence="7">
    <location>
        <begin position="168"/>
        <end position="187"/>
    </location>
</feature>
<evidence type="ECO:0000256" key="3">
    <source>
        <dbReference type="ARBA" id="ARBA00022475"/>
    </source>
</evidence>
<dbReference type="Gene3D" id="1.20.1250.20">
    <property type="entry name" value="MFS general substrate transporter like domains"/>
    <property type="match status" value="1"/>
</dbReference>
<organism evidence="9 10">
    <name type="scientific">Shouchella clausii</name>
    <name type="common">Alkalihalobacillus clausii</name>
    <dbReference type="NCBI Taxonomy" id="79880"/>
    <lineage>
        <taxon>Bacteria</taxon>
        <taxon>Bacillati</taxon>
        <taxon>Bacillota</taxon>
        <taxon>Bacilli</taxon>
        <taxon>Bacillales</taxon>
        <taxon>Bacillaceae</taxon>
        <taxon>Shouchella</taxon>
    </lineage>
</organism>
<dbReference type="SUPFAM" id="SSF103473">
    <property type="entry name" value="MFS general substrate transporter"/>
    <property type="match status" value="1"/>
</dbReference>
<feature type="transmembrane region" description="Helical" evidence="7">
    <location>
        <begin position="332"/>
        <end position="351"/>
    </location>
</feature>
<dbReference type="InterPro" id="IPR036259">
    <property type="entry name" value="MFS_trans_sf"/>
</dbReference>
<dbReference type="GO" id="GO:0022857">
    <property type="term" value="F:transmembrane transporter activity"/>
    <property type="evidence" value="ECO:0007669"/>
    <property type="project" value="InterPro"/>
</dbReference>
<feature type="transmembrane region" description="Helical" evidence="7">
    <location>
        <begin position="433"/>
        <end position="455"/>
    </location>
</feature>
<feature type="transmembrane region" description="Helical" evidence="7">
    <location>
        <begin position="52"/>
        <end position="72"/>
    </location>
</feature>
<feature type="transmembrane region" description="Helical" evidence="7">
    <location>
        <begin position="266"/>
        <end position="288"/>
    </location>
</feature>
<evidence type="ECO:0000256" key="7">
    <source>
        <dbReference type="SAM" id="Phobius"/>
    </source>
</evidence>
<accession>A0A268S5C2</accession>
<evidence type="ECO:0000256" key="5">
    <source>
        <dbReference type="ARBA" id="ARBA00022989"/>
    </source>
</evidence>
<evidence type="ECO:0000256" key="1">
    <source>
        <dbReference type="ARBA" id="ARBA00004651"/>
    </source>
</evidence>
<feature type="transmembrane region" description="Helical" evidence="7">
    <location>
        <begin position="79"/>
        <end position="103"/>
    </location>
</feature>
<dbReference type="NCBIfam" id="TIGR00711">
    <property type="entry name" value="efflux_EmrB"/>
    <property type="match status" value="1"/>
</dbReference>
<keyword evidence="3" id="KW-1003">Cell membrane</keyword>
<evidence type="ECO:0000256" key="6">
    <source>
        <dbReference type="ARBA" id="ARBA00023136"/>
    </source>
</evidence>
<dbReference type="PANTHER" id="PTHR42718:SF24">
    <property type="entry name" value="MAJOR FACILITATOR SUPERFAMILY (MFS) PROFILE DOMAIN-CONTAINING PROTEIN"/>
    <property type="match status" value="1"/>
</dbReference>
<keyword evidence="6 7" id="KW-0472">Membrane</keyword>
<dbReference type="GO" id="GO:0005886">
    <property type="term" value="C:plasma membrane"/>
    <property type="evidence" value="ECO:0007669"/>
    <property type="project" value="UniProtKB-SubCell"/>
</dbReference>
<evidence type="ECO:0000313" key="10">
    <source>
        <dbReference type="Proteomes" id="UP000216133"/>
    </source>
</evidence>
<evidence type="ECO:0000256" key="2">
    <source>
        <dbReference type="ARBA" id="ARBA00022448"/>
    </source>
</evidence>
<reference evidence="9 10" key="1">
    <citation type="submission" date="2017-07" db="EMBL/GenBank/DDBJ databases">
        <title>Isolation and whole genome analysis of endospore-forming bacteria from heroin.</title>
        <authorList>
            <person name="Kalinowski J."/>
            <person name="Ahrens B."/>
            <person name="Al-Dilaimi A."/>
            <person name="Winkler A."/>
            <person name="Wibberg D."/>
            <person name="Schleenbecker U."/>
            <person name="Ruckert C."/>
            <person name="Wolfel R."/>
            <person name="Grass G."/>
        </authorList>
    </citation>
    <scope>NUCLEOTIDE SEQUENCE [LARGE SCALE GENOMIC DNA]</scope>
    <source>
        <strain evidence="9 10">7523-2</strain>
    </source>
</reference>
<dbReference type="InterPro" id="IPR004638">
    <property type="entry name" value="EmrB-like"/>
</dbReference>
<dbReference type="PROSITE" id="PS50850">
    <property type="entry name" value="MFS"/>
    <property type="match status" value="1"/>
</dbReference>
<dbReference type="Gene3D" id="1.20.1720.10">
    <property type="entry name" value="Multidrug resistance protein D"/>
    <property type="match status" value="1"/>
</dbReference>
<evidence type="ECO:0000313" key="9">
    <source>
        <dbReference type="EMBL" id="PAF27704.1"/>
    </source>
</evidence>
<comment type="caution">
    <text evidence="9">The sequence shown here is derived from an EMBL/GenBank/DDBJ whole genome shotgun (WGS) entry which is preliminary data.</text>
</comment>
<feature type="transmembrane region" description="Helical" evidence="7">
    <location>
        <begin position="199"/>
        <end position="218"/>
    </location>
</feature>
<dbReference type="InterPro" id="IPR020846">
    <property type="entry name" value="MFS_dom"/>
</dbReference>
<feature type="transmembrane region" description="Helical" evidence="7">
    <location>
        <begin position="224"/>
        <end position="246"/>
    </location>
</feature>
<evidence type="ECO:0000256" key="4">
    <source>
        <dbReference type="ARBA" id="ARBA00022692"/>
    </source>
</evidence>
<feature type="transmembrane region" description="Helical" evidence="7">
    <location>
        <begin position="404"/>
        <end position="421"/>
    </location>
</feature>
<name>A0A268S5C2_SHOCL</name>
<dbReference type="RefSeq" id="WP_094424092.1">
    <property type="nucleotide sequence ID" value="NZ_CP019985.1"/>
</dbReference>
<gene>
    <name evidence="9" type="ORF">CHH61_02065</name>
</gene>
<keyword evidence="4 7" id="KW-0812">Transmembrane</keyword>
<feature type="domain" description="Major facilitator superfamily (MFS) profile" evidence="8">
    <location>
        <begin position="14"/>
        <end position="462"/>
    </location>
</feature>
<protein>
    <recommendedName>
        <fullName evidence="8">Major facilitator superfamily (MFS) profile domain-containing protein</fullName>
    </recommendedName>
</protein>
<dbReference type="Proteomes" id="UP000216133">
    <property type="component" value="Unassembled WGS sequence"/>
</dbReference>
<dbReference type="AlphaFoldDB" id="A0A268S5C2"/>
<dbReference type="PRINTS" id="PR01036">
    <property type="entry name" value="TCRTETB"/>
</dbReference>
<dbReference type="EMBL" id="NPBS01000010">
    <property type="protein sequence ID" value="PAF27704.1"/>
    <property type="molecule type" value="Genomic_DNA"/>
</dbReference>
<dbReference type="InterPro" id="IPR011701">
    <property type="entry name" value="MFS"/>
</dbReference>